<accession>A0A1G8CH02</accession>
<dbReference type="InterPro" id="IPR020846">
    <property type="entry name" value="MFS_dom"/>
</dbReference>
<organism evidence="9 10">
    <name type="scientific">Alteribacillus bidgolensis</name>
    <dbReference type="NCBI Taxonomy" id="930129"/>
    <lineage>
        <taxon>Bacteria</taxon>
        <taxon>Bacillati</taxon>
        <taxon>Bacillota</taxon>
        <taxon>Bacilli</taxon>
        <taxon>Bacillales</taxon>
        <taxon>Bacillaceae</taxon>
        <taxon>Alteribacillus</taxon>
    </lineage>
</organism>
<feature type="transmembrane region" description="Helical" evidence="7">
    <location>
        <begin position="309"/>
        <end position="326"/>
    </location>
</feature>
<evidence type="ECO:0000256" key="5">
    <source>
        <dbReference type="ARBA" id="ARBA00022989"/>
    </source>
</evidence>
<keyword evidence="4 7" id="KW-0812">Transmembrane</keyword>
<feature type="domain" description="Major facilitator superfamily (MFS) profile" evidence="8">
    <location>
        <begin position="19"/>
        <end position="468"/>
    </location>
</feature>
<feature type="transmembrane region" description="Helical" evidence="7">
    <location>
        <begin position="173"/>
        <end position="193"/>
    </location>
</feature>
<gene>
    <name evidence="9" type="ORF">SAMN05216352_101317</name>
</gene>
<dbReference type="Pfam" id="PF07690">
    <property type="entry name" value="MFS_1"/>
    <property type="match status" value="1"/>
</dbReference>
<name>A0A1G8CH02_9BACI</name>
<keyword evidence="6 7" id="KW-0472">Membrane</keyword>
<feature type="transmembrane region" description="Helical" evidence="7">
    <location>
        <begin position="230"/>
        <end position="250"/>
    </location>
</feature>
<feature type="transmembrane region" description="Helical" evidence="7">
    <location>
        <begin position="114"/>
        <end position="135"/>
    </location>
</feature>
<dbReference type="PANTHER" id="PTHR42718">
    <property type="entry name" value="MAJOR FACILITATOR SUPERFAMILY MULTIDRUG TRANSPORTER MFSC"/>
    <property type="match status" value="1"/>
</dbReference>
<evidence type="ECO:0000256" key="1">
    <source>
        <dbReference type="ARBA" id="ARBA00004651"/>
    </source>
</evidence>
<dbReference type="GO" id="GO:0022857">
    <property type="term" value="F:transmembrane transporter activity"/>
    <property type="evidence" value="ECO:0007669"/>
    <property type="project" value="InterPro"/>
</dbReference>
<dbReference type="SUPFAM" id="SSF103473">
    <property type="entry name" value="MFS general substrate transporter"/>
    <property type="match status" value="1"/>
</dbReference>
<dbReference type="Gene3D" id="1.20.1250.20">
    <property type="entry name" value="MFS general substrate transporter like domains"/>
    <property type="match status" value="1"/>
</dbReference>
<dbReference type="PANTHER" id="PTHR42718:SF24">
    <property type="entry name" value="MAJOR FACILITATOR SUPERFAMILY (MFS) PROFILE DOMAIN-CONTAINING PROTEIN"/>
    <property type="match status" value="1"/>
</dbReference>
<dbReference type="AlphaFoldDB" id="A0A1G8CH02"/>
<proteinExistence type="predicted"/>
<keyword evidence="10" id="KW-1185">Reference proteome</keyword>
<dbReference type="GO" id="GO:0005886">
    <property type="term" value="C:plasma membrane"/>
    <property type="evidence" value="ECO:0007669"/>
    <property type="project" value="UniProtKB-SubCell"/>
</dbReference>
<feature type="transmembrane region" description="Helical" evidence="7">
    <location>
        <begin position="409"/>
        <end position="428"/>
    </location>
</feature>
<feature type="transmembrane region" description="Helical" evidence="7">
    <location>
        <begin position="85"/>
        <end position="108"/>
    </location>
</feature>
<keyword evidence="5 7" id="KW-1133">Transmembrane helix</keyword>
<dbReference type="InterPro" id="IPR004638">
    <property type="entry name" value="EmrB-like"/>
</dbReference>
<evidence type="ECO:0000256" key="4">
    <source>
        <dbReference type="ARBA" id="ARBA00022692"/>
    </source>
</evidence>
<dbReference type="Gene3D" id="1.20.1720.10">
    <property type="entry name" value="Multidrug resistance protein D"/>
    <property type="match status" value="1"/>
</dbReference>
<feature type="transmembrane region" description="Helical" evidence="7">
    <location>
        <begin position="338"/>
        <end position="354"/>
    </location>
</feature>
<comment type="subcellular location">
    <subcellularLocation>
        <location evidence="1">Cell membrane</location>
        <topology evidence="1">Multi-pass membrane protein</topology>
    </subcellularLocation>
</comment>
<dbReference type="OrthoDB" id="9816041at2"/>
<feature type="transmembrane region" description="Helical" evidence="7">
    <location>
        <begin position="366"/>
        <end position="388"/>
    </location>
</feature>
<dbReference type="STRING" id="930129.SAMN05216352_101317"/>
<evidence type="ECO:0000256" key="2">
    <source>
        <dbReference type="ARBA" id="ARBA00022448"/>
    </source>
</evidence>
<dbReference type="PRINTS" id="PR01036">
    <property type="entry name" value="TCRTETB"/>
</dbReference>
<dbReference type="CDD" id="cd17503">
    <property type="entry name" value="MFS_LmrB_MDR_like"/>
    <property type="match status" value="1"/>
</dbReference>
<dbReference type="RefSeq" id="WP_091579935.1">
    <property type="nucleotide sequence ID" value="NZ_FNDU01000001.1"/>
</dbReference>
<dbReference type="InterPro" id="IPR036259">
    <property type="entry name" value="MFS_trans_sf"/>
</dbReference>
<evidence type="ECO:0000256" key="7">
    <source>
        <dbReference type="SAM" id="Phobius"/>
    </source>
</evidence>
<dbReference type="InterPro" id="IPR011701">
    <property type="entry name" value="MFS"/>
</dbReference>
<sequence>MTDLNNRGEEQKETKKIPIMTALMIGAFVAILNQTLLATAIPPIMKDLQISANTAQWLTTIFMLVNGIMIPITAFLVETFTTRKLFLTAISTFAAGTLICAAAPNFSVLMIGRIIQAGGAGVMMPLMQTVILLIFPMEKRGAAMGFIGLVISFAPAIGPTLSGFMVDHFHWRTLFYIVLPIAVLDIILAYFVLKNVTEQKYPKVDILSIILSTFGFGGILYGFSSAGSTGWGSFPVVLTMTAGIVCLILFSFRQFQLSQPILELRVFKYGIFTLTTGIGMLVFMAMIGAATVLPIYMQDMRDFTAMESGLMMLPGAVLMGIMSPITGRIFDKIGARKLSLTGLALMTISNFMYTDLTGATSFTYMTIMYSLRMAGIAMVMMPVTTAGLNVLPKHLIPHGTAVNNTMRQVSGSIGTALLVTVMTTTAMGKGPEVNAEALIHGVNMSFWVAFIFGLIGFVLSFLIKNKEAVSQNK</sequence>
<dbReference type="PROSITE" id="PS50850">
    <property type="entry name" value="MFS"/>
    <property type="match status" value="1"/>
</dbReference>
<evidence type="ECO:0000256" key="3">
    <source>
        <dbReference type="ARBA" id="ARBA00022475"/>
    </source>
</evidence>
<evidence type="ECO:0000313" key="9">
    <source>
        <dbReference type="EMBL" id="SDH44679.1"/>
    </source>
</evidence>
<feature type="transmembrane region" description="Helical" evidence="7">
    <location>
        <begin position="21"/>
        <end position="45"/>
    </location>
</feature>
<feature type="transmembrane region" description="Helical" evidence="7">
    <location>
        <begin position="57"/>
        <end position="78"/>
    </location>
</feature>
<dbReference type="NCBIfam" id="TIGR00711">
    <property type="entry name" value="efflux_EmrB"/>
    <property type="match status" value="1"/>
</dbReference>
<dbReference type="Proteomes" id="UP000199017">
    <property type="component" value="Unassembled WGS sequence"/>
</dbReference>
<feature type="transmembrane region" description="Helical" evidence="7">
    <location>
        <begin position="444"/>
        <end position="463"/>
    </location>
</feature>
<feature type="transmembrane region" description="Helical" evidence="7">
    <location>
        <begin position="205"/>
        <end position="224"/>
    </location>
</feature>
<feature type="transmembrane region" description="Helical" evidence="7">
    <location>
        <begin position="271"/>
        <end position="297"/>
    </location>
</feature>
<keyword evidence="2" id="KW-0813">Transport</keyword>
<keyword evidence="3" id="KW-1003">Cell membrane</keyword>
<dbReference type="EMBL" id="FNDU01000001">
    <property type="protein sequence ID" value="SDH44679.1"/>
    <property type="molecule type" value="Genomic_DNA"/>
</dbReference>
<reference evidence="9 10" key="1">
    <citation type="submission" date="2016-10" db="EMBL/GenBank/DDBJ databases">
        <authorList>
            <person name="de Groot N.N."/>
        </authorList>
    </citation>
    <scope>NUCLEOTIDE SEQUENCE [LARGE SCALE GENOMIC DNA]</scope>
    <source>
        <strain evidence="10">P4B,CCM 7963,CECT 7998,DSM 25260,IBRC-M 10614,KCTC 13821</strain>
    </source>
</reference>
<evidence type="ECO:0000313" key="10">
    <source>
        <dbReference type="Proteomes" id="UP000199017"/>
    </source>
</evidence>
<protein>
    <submittedName>
        <fullName evidence="9">Drug resistance transporter, EmrB/QacA subfamily</fullName>
    </submittedName>
</protein>
<evidence type="ECO:0000259" key="8">
    <source>
        <dbReference type="PROSITE" id="PS50850"/>
    </source>
</evidence>
<evidence type="ECO:0000256" key="6">
    <source>
        <dbReference type="ARBA" id="ARBA00023136"/>
    </source>
</evidence>
<feature type="transmembrane region" description="Helical" evidence="7">
    <location>
        <begin position="142"/>
        <end position="161"/>
    </location>
</feature>